<protein>
    <submittedName>
        <fullName evidence="2">AAA family ATPase</fullName>
    </submittedName>
</protein>
<dbReference type="Proteomes" id="UP000824109">
    <property type="component" value="Unassembled WGS sequence"/>
</dbReference>
<dbReference type="InterPro" id="IPR018631">
    <property type="entry name" value="AAA-ATPase-like_dom"/>
</dbReference>
<proteinExistence type="predicted"/>
<reference evidence="2" key="1">
    <citation type="submission" date="2020-10" db="EMBL/GenBank/DDBJ databases">
        <authorList>
            <person name="Gilroy R."/>
        </authorList>
    </citation>
    <scope>NUCLEOTIDE SEQUENCE</scope>
    <source>
        <strain evidence="2">USAMLcec3-3695</strain>
    </source>
</reference>
<dbReference type="AlphaFoldDB" id="A0A9D1SED9"/>
<gene>
    <name evidence="2" type="ORF">IAA61_04380</name>
</gene>
<dbReference type="PANTHER" id="PTHR34825:SF1">
    <property type="entry name" value="AAA-ATPASE-LIKE DOMAIN-CONTAINING PROTEIN"/>
    <property type="match status" value="1"/>
</dbReference>
<feature type="domain" description="AAA-ATPase-like" evidence="1">
    <location>
        <begin position="6"/>
        <end position="69"/>
    </location>
</feature>
<reference evidence="2" key="2">
    <citation type="journal article" date="2021" name="PeerJ">
        <title>Extensive microbial diversity within the chicken gut microbiome revealed by metagenomics and culture.</title>
        <authorList>
            <person name="Gilroy R."/>
            <person name="Ravi A."/>
            <person name="Getino M."/>
            <person name="Pursley I."/>
            <person name="Horton D.L."/>
            <person name="Alikhan N.F."/>
            <person name="Baker D."/>
            <person name="Gharbi K."/>
            <person name="Hall N."/>
            <person name="Watson M."/>
            <person name="Adriaenssens E.M."/>
            <person name="Foster-Nyarko E."/>
            <person name="Jarju S."/>
            <person name="Secka A."/>
            <person name="Antonio M."/>
            <person name="Oren A."/>
            <person name="Chaudhuri R.R."/>
            <person name="La Ragione R."/>
            <person name="Hildebrand F."/>
            <person name="Pallen M.J."/>
        </authorList>
    </citation>
    <scope>NUCLEOTIDE SEQUENCE</scope>
    <source>
        <strain evidence="2">USAMLcec3-3695</strain>
    </source>
</reference>
<name>A0A9D1SED9_9FIRM</name>
<sequence length="71" mass="8634">MKKRLPIGYEDFKEVIDEGLYYVDKTMLIYDLLRNRGKNNLITRPRRFGKTLNFSMLKYFFDITEKDNAYL</sequence>
<dbReference type="Pfam" id="PF09820">
    <property type="entry name" value="AAA-ATPase_like"/>
    <property type="match status" value="1"/>
</dbReference>
<evidence type="ECO:0000313" key="2">
    <source>
        <dbReference type="EMBL" id="HIU57036.1"/>
    </source>
</evidence>
<evidence type="ECO:0000259" key="1">
    <source>
        <dbReference type="Pfam" id="PF09820"/>
    </source>
</evidence>
<organism evidence="2 3">
    <name type="scientific">Candidatus Ornithomonoglobus merdipullorum</name>
    <dbReference type="NCBI Taxonomy" id="2840895"/>
    <lineage>
        <taxon>Bacteria</taxon>
        <taxon>Bacillati</taxon>
        <taxon>Bacillota</taxon>
        <taxon>Clostridia</taxon>
        <taxon>Candidatus Ornithomonoglobus</taxon>
    </lineage>
</organism>
<feature type="non-terminal residue" evidence="2">
    <location>
        <position position="71"/>
    </location>
</feature>
<dbReference type="EMBL" id="DVNB01000047">
    <property type="protein sequence ID" value="HIU57036.1"/>
    <property type="molecule type" value="Genomic_DNA"/>
</dbReference>
<evidence type="ECO:0000313" key="3">
    <source>
        <dbReference type="Proteomes" id="UP000824109"/>
    </source>
</evidence>
<accession>A0A9D1SED9</accession>
<comment type="caution">
    <text evidence="2">The sequence shown here is derived from an EMBL/GenBank/DDBJ whole genome shotgun (WGS) entry which is preliminary data.</text>
</comment>
<dbReference type="PANTHER" id="PTHR34825">
    <property type="entry name" value="CONSERVED PROTEIN, WITH A WEAK D-GALACTARATE DEHYDRATASE/ALTRONATE HYDROLASE DOMAIN"/>
    <property type="match status" value="1"/>
</dbReference>